<feature type="compositionally biased region" description="Low complexity" evidence="7">
    <location>
        <begin position="262"/>
        <end position="279"/>
    </location>
</feature>
<evidence type="ECO:0000259" key="8">
    <source>
        <dbReference type="Pfam" id="PF00626"/>
    </source>
</evidence>
<dbReference type="InterPro" id="IPR012990">
    <property type="entry name" value="Beta-sandwich_Sec23_24"/>
</dbReference>
<dbReference type="InterPro" id="IPR036175">
    <property type="entry name" value="Sec23/24_helical_dom_sf"/>
</dbReference>
<dbReference type="InterPro" id="IPR050550">
    <property type="entry name" value="SEC23_SEC24_subfamily"/>
</dbReference>
<evidence type="ECO:0000256" key="5">
    <source>
        <dbReference type="ARBA" id="ARBA00022927"/>
    </source>
</evidence>
<evidence type="ECO:0000313" key="13">
    <source>
        <dbReference type="EMBL" id="KAF8763820.1"/>
    </source>
</evidence>
<dbReference type="Pfam" id="PF00626">
    <property type="entry name" value="Gelsolin"/>
    <property type="match status" value="1"/>
</dbReference>
<dbReference type="Gene3D" id="3.40.20.10">
    <property type="entry name" value="Severin"/>
    <property type="match status" value="1"/>
</dbReference>
<dbReference type="PANTHER" id="PTHR13803:SF4">
    <property type="entry name" value="SECRETORY 24CD, ISOFORM C"/>
    <property type="match status" value="1"/>
</dbReference>
<feature type="compositionally biased region" description="Polar residues" evidence="7">
    <location>
        <begin position="114"/>
        <end position="141"/>
    </location>
</feature>
<dbReference type="SUPFAM" id="SSF81811">
    <property type="entry name" value="Helical domain of Sec23/24"/>
    <property type="match status" value="1"/>
</dbReference>
<dbReference type="AlphaFoldDB" id="A0A8T0E304"/>
<feature type="region of interest" description="Disordered" evidence="7">
    <location>
        <begin position="1"/>
        <end position="307"/>
    </location>
</feature>
<organism evidence="13 14">
    <name type="scientific">Argiope bruennichi</name>
    <name type="common">Wasp spider</name>
    <name type="synonym">Aranea bruennichi</name>
    <dbReference type="NCBI Taxonomy" id="94029"/>
    <lineage>
        <taxon>Eukaryota</taxon>
        <taxon>Metazoa</taxon>
        <taxon>Ecdysozoa</taxon>
        <taxon>Arthropoda</taxon>
        <taxon>Chelicerata</taxon>
        <taxon>Arachnida</taxon>
        <taxon>Araneae</taxon>
        <taxon>Araneomorphae</taxon>
        <taxon>Entelegynae</taxon>
        <taxon>Araneoidea</taxon>
        <taxon>Araneidae</taxon>
        <taxon>Argiope</taxon>
    </lineage>
</organism>
<feature type="domain" description="Sec23/Sec24 beta-sandwich" evidence="12">
    <location>
        <begin position="719"/>
        <end position="803"/>
    </location>
</feature>
<sequence>MIPPPSSHVPPGGTQMYDSQNANKLAYQMQDMKLGPPPPNSPMSRPPPSNPQMIPGTPSPQHRPIMPTTVTYSTQQPRATYPYVNNNPPGMPTSPIINNQYLPGHSNLPPTTPQPGQKVSQNQITSPLHPPSNSLYSNGITNGHEDNKPPQNIQSPHLGPQQPNFNTQQPPSMPLQGQMPYQHPPQNLQTGPPNSPYPPQQFSSPNSVLSQPPQPGFQQPPPPPGSFPPPMGSIPGSLPPGSPPFSNMPPNQGPPGSPPWPSAQYQGSGPQSPGSYPYGSSPPGPQTQQPRKLDLDQMPSTVQFRDEDKKLRSGYFTTDVKGQLPPLVTTDFIVQDRGICNPRFIRSSLYCLPNNPDVLKQTALPFSVTISPLASLREGEQEPPTCHFRQEGPLRCKRCKAYICPFMTFIDGGRSFQCAFCKVVTEVPQDYFCFLDGMGERTDKYHRPELCLGSYEYIATKEYCRNDEMPNPPAYIFMIEVSSATFRNGLVPLLCENMKHVLRSLKNDEKNDTSKLRVGFVTYNNVLHFYNMKKNLSQPHIMVLSDVHNAFVPLLEGFLVTLEEAEGLVDSLMDHIPRIFMNEPATEIILGPVIQVGLEALKNANCSGKLLIFHATIPNADAPGKLPHREGQKLLGTDKQKIALSPQTDFYSKLAQECVAAGCAVDLFLFPNAYVDIASMSPLCRHTGGQIYKYTYFQSHVDGDRFLQDLERNITTPAAFDAVLRVRTSAGISPVFYYGNFYMSNATDIELSAIDCFKAITVEFAYDDKLPEGETVFVQAALLYTTRTGDRRIRVHNIAFPTSVGMPDIYKSCEMDTTVNFLAKQALKQLLDHSPQQIKNNLISRSVKILACYRKNCSTSTGSGQLILPETLKLLPLYVNCLLKSDAISGGPDISLDDRSFAMLIVNSMDVQSTATYFYPTLFPLHDVDPDFVGIPNPIRCSIEKLSDNGAYLLENGIYMFLWIGQAINPDWLQNVLGVQSTNQVDKQKTSLPELNNPLSEKIRQIIEEIENGRQRFMRLSIMVQGDKLEIVFRHFLVEDRGGDGSPSYVDFLCHLHREISKNN</sequence>
<evidence type="ECO:0000256" key="4">
    <source>
        <dbReference type="ARBA" id="ARBA00022448"/>
    </source>
</evidence>
<proteinExistence type="inferred from homology"/>
<protein>
    <submittedName>
        <fullName evidence="13">Protein transport protein Sec24C like protein</fullName>
    </submittedName>
</protein>
<dbReference type="Proteomes" id="UP000807504">
    <property type="component" value="Unassembled WGS sequence"/>
</dbReference>
<dbReference type="GO" id="GO:0008270">
    <property type="term" value="F:zinc ion binding"/>
    <property type="evidence" value="ECO:0007669"/>
    <property type="project" value="InterPro"/>
</dbReference>
<evidence type="ECO:0000259" key="12">
    <source>
        <dbReference type="Pfam" id="PF08033"/>
    </source>
</evidence>
<dbReference type="GO" id="GO:0000149">
    <property type="term" value="F:SNARE binding"/>
    <property type="evidence" value="ECO:0007669"/>
    <property type="project" value="TreeGrafter"/>
</dbReference>
<keyword evidence="5" id="KW-0653">Protein transport</keyword>
<dbReference type="OrthoDB" id="49016at2759"/>
<evidence type="ECO:0000256" key="2">
    <source>
        <dbReference type="ARBA" id="ARBA00004397"/>
    </source>
</evidence>
<dbReference type="PANTHER" id="PTHR13803">
    <property type="entry name" value="SEC24-RELATED PROTEIN"/>
    <property type="match status" value="1"/>
</dbReference>
<dbReference type="FunFam" id="3.40.50.410:FF:000020">
    <property type="entry name" value="protein transport protein Sec24D isoform X1"/>
    <property type="match status" value="1"/>
</dbReference>
<feature type="domain" description="Sec23/Sec24 trunk" evidence="10">
    <location>
        <begin position="470"/>
        <end position="714"/>
    </location>
</feature>
<feature type="compositionally biased region" description="Pro residues" evidence="7">
    <location>
        <begin position="35"/>
        <end position="50"/>
    </location>
</feature>
<keyword evidence="6" id="KW-0968">Cytoplasmic vesicle</keyword>
<accession>A0A8T0E304</accession>
<keyword evidence="14" id="KW-1185">Reference proteome</keyword>
<dbReference type="Gene3D" id="2.30.30.380">
    <property type="entry name" value="Zn-finger domain of Sec23/24"/>
    <property type="match status" value="1"/>
</dbReference>
<dbReference type="Pfam" id="PF08033">
    <property type="entry name" value="Sec23_BS"/>
    <property type="match status" value="1"/>
</dbReference>
<dbReference type="GO" id="GO:0006886">
    <property type="term" value="P:intracellular protein transport"/>
    <property type="evidence" value="ECO:0007669"/>
    <property type="project" value="InterPro"/>
</dbReference>
<dbReference type="Pfam" id="PF04811">
    <property type="entry name" value="Sec23_trunk"/>
    <property type="match status" value="1"/>
</dbReference>
<feature type="compositionally biased region" description="Low complexity" evidence="7">
    <location>
        <begin position="160"/>
        <end position="170"/>
    </location>
</feature>
<dbReference type="GO" id="GO:0030127">
    <property type="term" value="C:COPII vesicle coat"/>
    <property type="evidence" value="ECO:0007669"/>
    <property type="project" value="InterPro"/>
</dbReference>
<comment type="similarity">
    <text evidence="3">Belongs to the SEC23/SEC24 family. SEC24 subfamily.</text>
</comment>
<name>A0A8T0E304_ARGBR</name>
<dbReference type="InterPro" id="IPR029006">
    <property type="entry name" value="ADF-H/Gelsolin-like_dom_sf"/>
</dbReference>
<reference evidence="13" key="1">
    <citation type="journal article" date="2020" name="bioRxiv">
        <title>Chromosome-level reference genome of the European wasp spider Argiope bruennichi: a resource for studies on range expansion and evolutionary adaptation.</title>
        <authorList>
            <person name="Sheffer M.M."/>
            <person name="Hoppe A."/>
            <person name="Krehenwinkel H."/>
            <person name="Uhl G."/>
            <person name="Kuss A.W."/>
            <person name="Jensen L."/>
            <person name="Jensen C."/>
            <person name="Gillespie R.G."/>
            <person name="Hoff K.J."/>
            <person name="Prost S."/>
        </authorList>
    </citation>
    <scope>NUCLEOTIDE SEQUENCE</scope>
</reference>
<evidence type="ECO:0000256" key="3">
    <source>
        <dbReference type="ARBA" id="ARBA00008334"/>
    </source>
</evidence>
<evidence type="ECO:0000313" key="14">
    <source>
        <dbReference type="Proteomes" id="UP000807504"/>
    </source>
</evidence>
<dbReference type="SUPFAM" id="SSF82754">
    <property type="entry name" value="C-terminal, gelsolin-like domain of Sec23/24"/>
    <property type="match status" value="1"/>
</dbReference>
<keyword evidence="4" id="KW-0813">Transport</keyword>
<dbReference type="Gene3D" id="3.40.50.410">
    <property type="entry name" value="von Willebrand factor, type A domain"/>
    <property type="match status" value="1"/>
</dbReference>
<evidence type="ECO:0000256" key="6">
    <source>
        <dbReference type="ARBA" id="ARBA00023329"/>
    </source>
</evidence>
<reference evidence="13" key="2">
    <citation type="submission" date="2020-06" db="EMBL/GenBank/DDBJ databases">
        <authorList>
            <person name="Sheffer M."/>
        </authorList>
    </citation>
    <scope>NUCLEOTIDE SEQUENCE</scope>
</reference>
<dbReference type="Pfam" id="PF04815">
    <property type="entry name" value="Sec23_helical"/>
    <property type="match status" value="1"/>
</dbReference>
<evidence type="ECO:0000259" key="9">
    <source>
        <dbReference type="Pfam" id="PF04810"/>
    </source>
</evidence>
<dbReference type="GO" id="GO:0070971">
    <property type="term" value="C:endoplasmic reticulum exit site"/>
    <property type="evidence" value="ECO:0007669"/>
    <property type="project" value="TreeGrafter"/>
</dbReference>
<comment type="subcellular location">
    <subcellularLocation>
        <location evidence="1">Cytoplasmic vesicle</location>
        <location evidence="1">COPII-coated vesicle membrane</location>
        <topology evidence="1">Peripheral membrane protein</topology>
        <orientation evidence="1">Cytoplasmic side</orientation>
    </subcellularLocation>
    <subcellularLocation>
        <location evidence="2">Endoplasmic reticulum membrane</location>
        <topology evidence="2">Peripheral membrane protein</topology>
        <orientation evidence="2">Cytoplasmic side</orientation>
    </subcellularLocation>
</comment>
<dbReference type="GO" id="GO:0090110">
    <property type="term" value="P:COPII-coated vesicle cargo loading"/>
    <property type="evidence" value="ECO:0007669"/>
    <property type="project" value="TreeGrafter"/>
</dbReference>
<dbReference type="Gene3D" id="2.60.40.1670">
    <property type="entry name" value="beta-sandwich domain of Sec23/24"/>
    <property type="match status" value="1"/>
</dbReference>
<gene>
    <name evidence="13" type="ORF">HNY73_021958</name>
</gene>
<dbReference type="Gene3D" id="1.20.120.730">
    <property type="entry name" value="Sec23/Sec24 helical domain"/>
    <property type="match status" value="1"/>
</dbReference>
<dbReference type="InterPro" id="IPR007123">
    <property type="entry name" value="Gelsolin-like_dom"/>
</dbReference>
<feature type="domain" description="Sec23/Sec24 helical" evidence="11">
    <location>
        <begin position="815"/>
        <end position="914"/>
    </location>
</feature>
<dbReference type="SUPFAM" id="SSF81995">
    <property type="entry name" value="beta-sandwich domain of Sec23/24"/>
    <property type="match status" value="1"/>
</dbReference>
<dbReference type="Pfam" id="PF04810">
    <property type="entry name" value="zf-Sec23_Sec24"/>
    <property type="match status" value="1"/>
</dbReference>
<dbReference type="InterPro" id="IPR006900">
    <property type="entry name" value="Sec23/24_helical_dom"/>
</dbReference>
<dbReference type="SUPFAM" id="SSF53300">
    <property type="entry name" value="vWA-like"/>
    <property type="match status" value="1"/>
</dbReference>
<evidence type="ECO:0000256" key="7">
    <source>
        <dbReference type="SAM" id="MobiDB-lite"/>
    </source>
</evidence>
<dbReference type="SUPFAM" id="SSF82919">
    <property type="entry name" value="Zn-finger domain of Sec23/24"/>
    <property type="match status" value="1"/>
</dbReference>
<dbReference type="InterPro" id="IPR006896">
    <property type="entry name" value="Sec23/24_trunk_dom"/>
</dbReference>
<dbReference type="EMBL" id="JABXBU010002231">
    <property type="protein sequence ID" value="KAF8763820.1"/>
    <property type="molecule type" value="Genomic_DNA"/>
</dbReference>
<dbReference type="InterPro" id="IPR036180">
    <property type="entry name" value="Gelsolin-like_dom_sf"/>
</dbReference>
<dbReference type="InterPro" id="IPR036465">
    <property type="entry name" value="vWFA_dom_sf"/>
</dbReference>
<dbReference type="InterPro" id="IPR036174">
    <property type="entry name" value="Znf_Sec23_Sec24_sf"/>
</dbReference>
<evidence type="ECO:0000259" key="10">
    <source>
        <dbReference type="Pfam" id="PF04811"/>
    </source>
</evidence>
<feature type="compositionally biased region" description="Pro residues" evidence="7">
    <location>
        <begin position="212"/>
        <end position="261"/>
    </location>
</feature>
<dbReference type="InterPro" id="IPR006895">
    <property type="entry name" value="Znf_Sec23_Sec24"/>
</dbReference>
<dbReference type="GO" id="GO:0005789">
    <property type="term" value="C:endoplasmic reticulum membrane"/>
    <property type="evidence" value="ECO:0007669"/>
    <property type="project" value="UniProtKB-SubCell"/>
</dbReference>
<evidence type="ECO:0000256" key="1">
    <source>
        <dbReference type="ARBA" id="ARBA00004299"/>
    </source>
</evidence>
<evidence type="ECO:0000259" key="11">
    <source>
        <dbReference type="Pfam" id="PF04815"/>
    </source>
</evidence>
<feature type="compositionally biased region" description="Polar residues" evidence="7">
    <location>
        <begin position="200"/>
        <end position="209"/>
    </location>
</feature>
<feature type="domain" description="Zinc finger Sec23/Sec24-type" evidence="9">
    <location>
        <begin position="393"/>
        <end position="431"/>
    </location>
</feature>
<comment type="caution">
    <text evidence="13">The sequence shown here is derived from an EMBL/GenBank/DDBJ whole genome shotgun (WGS) entry which is preliminary data.</text>
</comment>
<feature type="domain" description="Gelsolin-like" evidence="8">
    <location>
        <begin position="936"/>
        <end position="1006"/>
    </location>
</feature>
<feature type="compositionally biased region" description="Polar residues" evidence="7">
    <location>
        <begin position="68"/>
        <end position="88"/>
    </location>
</feature>
<dbReference type="OMA" id="RLCKHGD"/>